<dbReference type="InterPro" id="IPR027685">
    <property type="entry name" value="Shroom_fam"/>
</dbReference>
<keyword evidence="4" id="KW-0206">Cytoskeleton</keyword>
<evidence type="ECO:0000256" key="3">
    <source>
        <dbReference type="ARBA" id="ARBA00022490"/>
    </source>
</evidence>
<comment type="caution">
    <text evidence="7">The sequence shown here is derived from an EMBL/GenBank/DDBJ whole genome shotgun (WGS) entry which is preliminary data.</text>
</comment>
<keyword evidence="3" id="KW-0963">Cytoplasm</keyword>
<dbReference type="PANTHER" id="PTHR15012">
    <property type="entry name" value="APICAL PROTEIN/SHROOM-RELATED"/>
    <property type="match status" value="1"/>
</dbReference>
<dbReference type="Gene3D" id="6.10.250.3120">
    <property type="match status" value="1"/>
</dbReference>
<organism evidence="7 8">
    <name type="scientific">Clavelina lepadiformis</name>
    <name type="common">Light-bulb sea squirt</name>
    <name type="synonym">Ascidia lepadiformis</name>
    <dbReference type="NCBI Taxonomy" id="159417"/>
    <lineage>
        <taxon>Eukaryota</taxon>
        <taxon>Metazoa</taxon>
        <taxon>Chordata</taxon>
        <taxon>Tunicata</taxon>
        <taxon>Ascidiacea</taxon>
        <taxon>Aplousobranchia</taxon>
        <taxon>Clavelinidae</taxon>
        <taxon>Clavelina</taxon>
    </lineage>
</organism>
<evidence type="ECO:0000256" key="2">
    <source>
        <dbReference type="ARBA" id="ARBA00006469"/>
    </source>
</evidence>
<comment type="similarity">
    <text evidence="2">Belongs to the shroom family.</text>
</comment>
<feature type="compositionally biased region" description="Basic residues" evidence="5">
    <location>
        <begin position="24"/>
        <end position="33"/>
    </location>
</feature>
<protein>
    <recommendedName>
        <fullName evidence="6">ASD2 domain-containing protein</fullName>
    </recommendedName>
</protein>
<accession>A0ABP0H1X6</accession>
<evidence type="ECO:0000256" key="1">
    <source>
        <dbReference type="ARBA" id="ARBA00004245"/>
    </source>
</evidence>
<comment type="subcellular location">
    <subcellularLocation>
        <location evidence="1">Cytoplasm</location>
        <location evidence="1">Cytoskeleton</location>
    </subcellularLocation>
</comment>
<feature type="region of interest" description="Disordered" evidence="5">
    <location>
        <begin position="17"/>
        <end position="39"/>
    </location>
</feature>
<keyword evidence="8" id="KW-1185">Reference proteome</keyword>
<dbReference type="PROSITE" id="PS51307">
    <property type="entry name" value="ASD2"/>
    <property type="match status" value="1"/>
</dbReference>
<sequence>MAPNPTCVFVSRPFSPVETSARSPCRRRRKRNRSRQENLPVTSAYYMTSVSKRKIVSLAEQKLASEEISHESMQTLDHKKVELVMRIKSKLDGLQNIKHLLDAELQDNEVLGKQTYNLVTKLCTAREQEKYSFFVHDVDNIINLTLSISSRLCRVENAIQMLPSDADEHEKELLYLKKVSLIAQYKDANQLMQNIRRRQENVSKILAGYLHKEQFADFEHYIKMKIALITERRELDDKVRLGEEQIQALKESLAEEAQINLDKALDAEK</sequence>
<evidence type="ECO:0000256" key="5">
    <source>
        <dbReference type="SAM" id="MobiDB-lite"/>
    </source>
</evidence>
<feature type="domain" description="ASD2" evidence="6">
    <location>
        <begin position="1"/>
        <end position="254"/>
    </location>
</feature>
<name>A0ABP0H1X6_CLALP</name>
<dbReference type="Pfam" id="PF08687">
    <property type="entry name" value="ASD2"/>
    <property type="match status" value="1"/>
</dbReference>
<evidence type="ECO:0000259" key="6">
    <source>
        <dbReference type="PROSITE" id="PS51307"/>
    </source>
</evidence>
<evidence type="ECO:0000313" key="7">
    <source>
        <dbReference type="EMBL" id="CAK8697024.1"/>
    </source>
</evidence>
<dbReference type="PANTHER" id="PTHR15012:SF32">
    <property type="entry name" value="PROTEIN SHROOM"/>
    <property type="match status" value="1"/>
</dbReference>
<reference evidence="7 8" key="1">
    <citation type="submission" date="2024-02" db="EMBL/GenBank/DDBJ databases">
        <authorList>
            <person name="Daric V."/>
            <person name="Darras S."/>
        </authorList>
    </citation>
    <scope>NUCLEOTIDE SEQUENCE [LARGE SCALE GENOMIC DNA]</scope>
</reference>
<proteinExistence type="inferred from homology"/>
<dbReference type="InterPro" id="IPR014799">
    <property type="entry name" value="ASD2_dom"/>
</dbReference>
<dbReference type="EMBL" id="CAWYQH010000163">
    <property type="protein sequence ID" value="CAK8697024.1"/>
    <property type="molecule type" value="Genomic_DNA"/>
</dbReference>
<dbReference type="Proteomes" id="UP001642483">
    <property type="component" value="Unassembled WGS sequence"/>
</dbReference>
<gene>
    <name evidence="7" type="ORF">CVLEPA_LOCUS30311</name>
</gene>
<evidence type="ECO:0000313" key="8">
    <source>
        <dbReference type="Proteomes" id="UP001642483"/>
    </source>
</evidence>
<evidence type="ECO:0000256" key="4">
    <source>
        <dbReference type="ARBA" id="ARBA00023212"/>
    </source>
</evidence>